<dbReference type="EMBL" id="OX459960">
    <property type="protein sequence ID" value="CAI9165356.1"/>
    <property type="molecule type" value="Genomic_DNA"/>
</dbReference>
<evidence type="ECO:0000313" key="3">
    <source>
        <dbReference type="Proteomes" id="UP001176941"/>
    </source>
</evidence>
<dbReference type="Proteomes" id="UP001176941">
    <property type="component" value="Chromosome 24"/>
</dbReference>
<evidence type="ECO:0000256" key="1">
    <source>
        <dbReference type="SAM" id="MobiDB-lite"/>
    </source>
</evidence>
<organism evidence="2 3">
    <name type="scientific">Rangifer tarandus platyrhynchus</name>
    <name type="common">Svalbard reindeer</name>
    <dbReference type="NCBI Taxonomy" id="3082113"/>
    <lineage>
        <taxon>Eukaryota</taxon>
        <taxon>Metazoa</taxon>
        <taxon>Chordata</taxon>
        <taxon>Craniata</taxon>
        <taxon>Vertebrata</taxon>
        <taxon>Euteleostomi</taxon>
        <taxon>Mammalia</taxon>
        <taxon>Eutheria</taxon>
        <taxon>Laurasiatheria</taxon>
        <taxon>Artiodactyla</taxon>
        <taxon>Ruminantia</taxon>
        <taxon>Pecora</taxon>
        <taxon>Cervidae</taxon>
        <taxon>Odocoileinae</taxon>
        <taxon>Rangifer</taxon>
    </lineage>
</organism>
<reference evidence="2" key="1">
    <citation type="submission" date="2023-04" db="EMBL/GenBank/DDBJ databases">
        <authorList>
            <consortium name="ELIXIR-Norway"/>
        </authorList>
    </citation>
    <scope>NUCLEOTIDE SEQUENCE [LARGE SCALE GENOMIC DNA]</scope>
</reference>
<name>A0ABN8YWN1_RANTA</name>
<gene>
    <name evidence="2" type="ORF">MRATA1EN1_LOCUS14318</name>
</gene>
<keyword evidence="3" id="KW-1185">Reference proteome</keyword>
<proteinExistence type="predicted"/>
<accession>A0ABN8YWN1</accession>
<evidence type="ECO:0000313" key="2">
    <source>
        <dbReference type="EMBL" id="CAI9165356.1"/>
    </source>
</evidence>
<sequence length="374" mass="40119">MATSSGQPSLIPDHPDENFEQDLKAAVMEDIALARCPARYYQQRPCHSGRAVTRCPRACWIPGSPRPPEFSQNHLLSTLRIRGSLREEMDLTGATAPSTVSTLPTPPLPAFCCHQGFQNMPPSSDYSPYIVLVQGGPVYGDQRMGGQKSICLRMEVHGPGGPPLRVPGRVLVGLLGDSPSSCWVPCWGVMLLVTDQDTVPKGARKAPRASRQGVKYKPIPTDPRETPNIQGSQGTFKVSQTAGEAGKGEKEKIVTPNVRAGRGAALVMAVPQVQGRHTVGLEGPGHAANCSMWTVLLASEETCEAGDIVMPTLEGSYHCPLPTPTPRGPEVPTYAINTHSVLYNAIVISSQDTACQEKFPDKGVGLLVGDFYFS</sequence>
<feature type="region of interest" description="Disordered" evidence="1">
    <location>
        <begin position="202"/>
        <end position="234"/>
    </location>
</feature>
<protein>
    <submittedName>
        <fullName evidence="2">Uncharacterized protein</fullName>
    </submittedName>
</protein>